<proteinExistence type="predicted"/>
<evidence type="ECO:0000256" key="1">
    <source>
        <dbReference type="SAM" id="MobiDB-lite"/>
    </source>
</evidence>
<dbReference type="EnsemblPlants" id="ORGLA01G0245300.1">
    <property type="protein sequence ID" value="ORGLA01G0245300.1"/>
    <property type="gene ID" value="ORGLA01G0245300"/>
</dbReference>
<evidence type="ECO:0000313" key="3">
    <source>
        <dbReference type="EnsemblPlants" id="ORGLA01G0245300.1"/>
    </source>
</evidence>
<feature type="compositionally biased region" description="Low complexity" evidence="1">
    <location>
        <begin position="31"/>
        <end position="46"/>
    </location>
</feature>
<keyword evidence="4" id="KW-1185">Reference proteome</keyword>
<evidence type="ECO:0000313" key="4">
    <source>
        <dbReference type="Proteomes" id="UP000007306"/>
    </source>
</evidence>
<reference evidence="3" key="1">
    <citation type="submission" date="2015-06" db="UniProtKB">
        <authorList>
            <consortium name="EnsemblPlants"/>
        </authorList>
    </citation>
    <scope>IDENTIFICATION</scope>
</reference>
<protein>
    <recommendedName>
        <fullName evidence="5">Secreted protein</fullName>
    </recommendedName>
</protein>
<dbReference type="Proteomes" id="UP000007306">
    <property type="component" value="Chromosome 1"/>
</dbReference>
<feature type="region of interest" description="Disordered" evidence="1">
    <location>
        <begin position="23"/>
        <end position="46"/>
    </location>
</feature>
<organism evidence="3 4">
    <name type="scientific">Oryza glaberrima</name>
    <name type="common">African rice</name>
    <dbReference type="NCBI Taxonomy" id="4538"/>
    <lineage>
        <taxon>Eukaryota</taxon>
        <taxon>Viridiplantae</taxon>
        <taxon>Streptophyta</taxon>
        <taxon>Embryophyta</taxon>
        <taxon>Tracheophyta</taxon>
        <taxon>Spermatophyta</taxon>
        <taxon>Magnoliopsida</taxon>
        <taxon>Liliopsida</taxon>
        <taxon>Poales</taxon>
        <taxon>Poaceae</taxon>
        <taxon>BOP clade</taxon>
        <taxon>Oryzoideae</taxon>
        <taxon>Oryzeae</taxon>
        <taxon>Oryzinae</taxon>
        <taxon>Oryza</taxon>
    </lineage>
</organism>
<accession>I1NRG3</accession>
<feature type="signal peptide" evidence="2">
    <location>
        <begin position="1"/>
        <end position="19"/>
    </location>
</feature>
<evidence type="ECO:0008006" key="5">
    <source>
        <dbReference type="Google" id="ProtNLM"/>
    </source>
</evidence>
<sequence length="107" mass="11061">MAAKMVLVRAVSLHTVAMAASACGSDCSPVPRSMPTPSTGSSSSPRDTLKLRVCANVLGLCCSLLLAARRPSPASQPPPATRRLLLLRLAPAASSPAAGRLAQRREE</sequence>
<feature type="chain" id="PRO_5003649098" description="Secreted protein" evidence="2">
    <location>
        <begin position="20"/>
        <end position="107"/>
    </location>
</feature>
<evidence type="ECO:0000256" key="2">
    <source>
        <dbReference type="SAM" id="SignalP"/>
    </source>
</evidence>
<name>I1NRG3_ORYGL</name>
<dbReference type="Gramene" id="ORGLA01G0245300.1">
    <property type="protein sequence ID" value="ORGLA01G0245300.1"/>
    <property type="gene ID" value="ORGLA01G0245300"/>
</dbReference>
<reference evidence="3 4" key="2">
    <citation type="submission" date="2018-04" db="EMBL/GenBank/DDBJ databases">
        <title>OglaRS2 (Oryza glaberrima Reference Sequence Version 2).</title>
        <authorList>
            <person name="Zhang J."/>
            <person name="Kudrna D."/>
            <person name="Lee S."/>
            <person name="Talag J."/>
            <person name="Rajasekar S."/>
            <person name="Wing R.A."/>
        </authorList>
    </citation>
    <scope>NUCLEOTIDE SEQUENCE [LARGE SCALE GENOMIC DNA]</scope>
    <source>
        <strain evidence="3 4">cv. IRGC 96717</strain>
    </source>
</reference>
<dbReference type="AlphaFoldDB" id="I1NRG3"/>
<dbReference type="HOGENOM" id="CLU_2214028_0_0_1"/>
<dbReference type="PROSITE" id="PS51257">
    <property type="entry name" value="PROKAR_LIPOPROTEIN"/>
    <property type="match status" value="1"/>
</dbReference>
<keyword evidence="2" id="KW-0732">Signal</keyword>